<dbReference type="PROSITE" id="PS51257">
    <property type="entry name" value="PROKAR_LIPOPROTEIN"/>
    <property type="match status" value="1"/>
</dbReference>
<reference evidence="4 5" key="1">
    <citation type="submission" date="2014-04" db="EMBL/GenBank/DDBJ databases">
        <title>Pseudoalteromonas galatheae sp. nov., isolated from a deep-sea polychaete near Canal Concepcion, Chile.</title>
        <authorList>
            <person name="Machado H.R."/>
            <person name="Gram L."/>
            <person name="Vynne N.G."/>
        </authorList>
    </citation>
    <scope>NUCLEOTIDE SEQUENCE [LARGE SCALE GENOMIC DNA]</scope>
    <source>
        <strain evidence="4 5">KMM216</strain>
    </source>
</reference>
<gene>
    <name evidence="4" type="ORF">DC53_06975</name>
    <name evidence="3" type="ORF">EU508_19540</name>
    <name evidence="2" type="ORF">EU509_16365</name>
</gene>
<protein>
    <submittedName>
        <fullName evidence="3">Protein PelC</fullName>
    </submittedName>
</protein>
<sequence>MFRLVIPCLVLLLSACTTSRVADDVEINPSTTVALLPLVNHAQTPLAGERAEDILTSIWQQNKLPTLLRAPRNSNKELPPLDDQYRLDNAMQWLSTQQADYLLTGSIEEWRYKAGLDGEPVVALTLSLTANGQTTPIWTGTIAKSGWGRDSIAATAQDVIADLISYIEVSE</sequence>
<evidence type="ECO:0000313" key="2">
    <source>
        <dbReference type="EMBL" id="KAA1151460.1"/>
    </source>
</evidence>
<comment type="caution">
    <text evidence="3">The sequence shown here is derived from an EMBL/GenBank/DDBJ whole genome shotgun (WGS) entry which is preliminary data.</text>
</comment>
<feature type="signal peptide" evidence="1">
    <location>
        <begin position="1"/>
        <end position="22"/>
    </location>
</feature>
<evidence type="ECO:0000313" key="5">
    <source>
        <dbReference type="Proteomes" id="UP000027154"/>
    </source>
</evidence>
<dbReference type="Gene3D" id="3.40.50.10610">
    <property type="entry name" value="ABC-type transport auxiliary lipoprotein component"/>
    <property type="match status" value="1"/>
</dbReference>
<keyword evidence="1" id="KW-0732">Signal</keyword>
<evidence type="ECO:0000313" key="4">
    <source>
        <dbReference type="EMBL" id="KDC51905.1"/>
    </source>
</evidence>
<dbReference type="EMBL" id="SEUK01000056">
    <property type="protein sequence ID" value="KAA1156282.1"/>
    <property type="molecule type" value="Genomic_DNA"/>
</dbReference>
<evidence type="ECO:0000313" key="3">
    <source>
        <dbReference type="EMBL" id="KAA1156282.1"/>
    </source>
</evidence>
<keyword evidence="6" id="KW-1185">Reference proteome</keyword>
<accession>A0A063KSP8</accession>
<evidence type="ECO:0000256" key="1">
    <source>
        <dbReference type="SAM" id="SignalP"/>
    </source>
</evidence>
<dbReference type="OrthoDB" id="9791579at2"/>
<evidence type="ECO:0000313" key="6">
    <source>
        <dbReference type="Proteomes" id="UP000322915"/>
    </source>
</evidence>
<organism evidence="3 7">
    <name type="scientific">Pseudoalteromonas fuliginea</name>
    <dbReference type="NCBI Taxonomy" id="1872678"/>
    <lineage>
        <taxon>Bacteria</taxon>
        <taxon>Pseudomonadati</taxon>
        <taxon>Pseudomonadota</taxon>
        <taxon>Gammaproteobacteria</taxon>
        <taxon>Alteromonadales</taxon>
        <taxon>Pseudoalteromonadaceae</taxon>
        <taxon>Pseudoalteromonas</taxon>
    </lineage>
</organism>
<reference evidence="6 7" key="2">
    <citation type="submission" date="2019-01" db="EMBL/GenBank/DDBJ databases">
        <title>Genome sequences of marine Pseudoalteromonas species.</title>
        <authorList>
            <person name="Boraston A.B."/>
            <person name="Hehemann J.-H."/>
            <person name="Vickers C.J."/>
            <person name="Salama-Alber O."/>
            <person name="Abe K."/>
            <person name="Hettle A.J."/>
        </authorList>
    </citation>
    <scope>NUCLEOTIDE SEQUENCE [LARGE SCALE GENOMIC DNA]</scope>
    <source>
        <strain evidence="3 7">PS42</strain>
        <strain evidence="2 6">PS47</strain>
    </source>
</reference>
<dbReference type="Proteomes" id="UP000324162">
    <property type="component" value="Unassembled WGS sequence"/>
</dbReference>
<dbReference type="Proteomes" id="UP000322915">
    <property type="component" value="Unassembled WGS sequence"/>
</dbReference>
<dbReference type="Proteomes" id="UP000027154">
    <property type="component" value="Unassembled WGS sequence"/>
</dbReference>
<dbReference type="RefSeq" id="WP_008134575.1">
    <property type="nucleotide sequence ID" value="NZ_JBBMQW010000009.1"/>
</dbReference>
<dbReference type="AlphaFoldDB" id="A0A063KSP8"/>
<feature type="chain" id="PRO_5044538629" evidence="1">
    <location>
        <begin position="23"/>
        <end position="171"/>
    </location>
</feature>
<name>A0A063KSP8_9GAMM</name>
<proteinExistence type="predicted"/>
<dbReference type="EMBL" id="JJNZ01000020">
    <property type="protein sequence ID" value="KDC51905.1"/>
    <property type="molecule type" value="Genomic_DNA"/>
</dbReference>
<evidence type="ECO:0000313" key="7">
    <source>
        <dbReference type="Proteomes" id="UP000324162"/>
    </source>
</evidence>
<dbReference type="EMBL" id="SEUJ01000076">
    <property type="protein sequence ID" value="KAA1151460.1"/>
    <property type="molecule type" value="Genomic_DNA"/>
</dbReference>